<feature type="compositionally biased region" description="Basic and acidic residues" evidence="1">
    <location>
        <begin position="445"/>
        <end position="454"/>
    </location>
</feature>
<name>A0A1J1IVQ6_9DIPT</name>
<sequence length="630" mass="71370">MELSLHGSQPMTSKYWTNGHKTTNNKVMSHEPKKEALIEVDATTSCGSESIEEEIVTIKANDVENKNNDVNTHETLTNFTNSVIKQRPDSLKLSFDYGSNSSKLGKSATSTFSVNQSKIMAVAANNHDSKKSTSYDLWVNENVGTKERNESVVGGENRKLDLPGRVSFSTNDVYEIDYSDYDDQETESSQASGNLEKLNKSSGSIQEKMEPLSEMVNNMNGKQYIKEHYMSNSDNELDEIDYRYHSKANDKPLKINQIIEDYKNEVGSINHHRHQQAMVETNQLNNSKGKTSASMMGSKLNQSTNPVIKNYLKAKEDVGMLSSSCNNNHNNRISINTSNKKLNDLSKKSKNLKDLTKPKMSNSLGCSTVKTLPTKHVQHDVSPQNVKDKIKKAKSSSSSSYTRQDSNLDEFQIEKVVSWMSVNEESFSEYELNMADNGSDNKSPMTKETKGNEHDSTYQEIVDIIKEIEHDRKDCEDFKSLKTDVEFKLNTILNSIESPDDDVSPSNECSEGDRTNNKLKEIFSYLDKVDSTCDKALIDAKGNNLIERDNLELEFALEPDVIEDVPKLVADNSYYELFSFFLIAIIFFFVAIFRLFISDWNVDEIVDVRENFIPFVCYSTLNGTNERKMF</sequence>
<reference evidence="3 4" key="1">
    <citation type="submission" date="2015-04" db="EMBL/GenBank/DDBJ databases">
        <authorList>
            <person name="Syromyatnikov M.Y."/>
            <person name="Popov V.N."/>
        </authorList>
    </citation>
    <scope>NUCLEOTIDE SEQUENCE [LARGE SCALE GENOMIC DNA]</scope>
</reference>
<organism evidence="3 4">
    <name type="scientific">Clunio marinus</name>
    <dbReference type="NCBI Taxonomy" id="568069"/>
    <lineage>
        <taxon>Eukaryota</taxon>
        <taxon>Metazoa</taxon>
        <taxon>Ecdysozoa</taxon>
        <taxon>Arthropoda</taxon>
        <taxon>Hexapoda</taxon>
        <taxon>Insecta</taxon>
        <taxon>Pterygota</taxon>
        <taxon>Neoptera</taxon>
        <taxon>Endopterygota</taxon>
        <taxon>Diptera</taxon>
        <taxon>Nematocera</taxon>
        <taxon>Chironomoidea</taxon>
        <taxon>Chironomidae</taxon>
        <taxon>Clunio</taxon>
    </lineage>
</organism>
<feature type="region of interest" description="Disordered" evidence="1">
    <location>
        <begin position="1"/>
        <end position="26"/>
    </location>
</feature>
<evidence type="ECO:0000313" key="4">
    <source>
        <dbReference type="Proteomes" id="UP000183832"/>
    </source>
</evidence>
<keyword evidence="2" id="KW-1133">Transmembrane helix</keyword>
<gene>
    <name evidence="3" type="ORF">CLUMA_CG015915</name>
</gene>
<keyword evidence="2" id="KW-0472">Membrane</keyword>
<dbReference type="STRING" id="568069.A0A1J1IVQ6"/>
<feature type="compositionally biased region" description="Polar residues" evidence="1">
    <location>
        <begin position="359"/>
        <end position="371"/>
    </location>
</feature>
<keyword evidence="4" id="KW-1185">Reference proteome</keyword>
<evidence type="ECO:0000313" key="3">
    <source>
        <dbReference type="EMBL" id="CRL02617.1"/>
    </source>
</evidence>
<evidence type="ECO:0000256" key="2">
    <source>
        <dbReference type="SAM" id="Phobius"/>
    </source>
</evidence>
<feature type="region of interest" description="Disordered" evidence="1">
    <location>
        <begin position="355"/>
        <end position="405"/>
    </location>
</feature>
<keyword evidence="2" id="KW-0812">Transmembrane</keyword>
<dbReference type="EMBL" id="CVRI01000058">
    <property type="protein sequence ID" value="CRL02617.1"/>
    <property type="molecule type" value="Genomic_DNA"/>
</dbReference>
<proteinExistence type="predicted"/>
<dbReference type="AlphaFoldDB" id="A0A1J1IVQ6"/>
<feature type="region of interest" description="Disordered" evidence="1">
    <location>
        <begin position="182"/>
        <end position="205"/>
    </location>
</feature>
<evidence type="ECO:0000256" key="1">
    <source>
        <dbReference type="SAM" id="MobiDB-lite"/>
    </source>
</evidence>
<feature type="region of interest" description="Disordered" evidence="1">
    <location>
        <begin position="435"/>
        <end position="454"/>
    </location>
</feature>
<feature type="transmembrane region" description="Helical" evidence="2">
    <location>
        <begin position="577"/>
        <end position="597"/>
    </location>
</feature>
<dbReference type="Proteomes" id="UP000183832">
    <property type="component" value="Unassembled WGS sequence"/>
</dbReference>
<protein>
    <submittedName>
        <fullName evidence="3">CLUMA_CG015915, isoform A</fullName>
    </submittedName>
</protein>
<accession>A0A1J1IVQ6</accession>